<evidence type="ECO:0000256" key="1">
    <source>
        <dbReference type="ARBA" id="ARBA00004141"/>
    </source>
</evidence>
<name>A0A4W3IGS5_CALMI</name>
<feature type="transmembrane region" description="Helical" evidence="8">
    <location>
        <begin position="69"/>
        <end position="87"/>
    </location>
</feature>
<keyword evidence="4 8" id="KW-0812">Transmembrane</keyword>
<dbReference type="Pfam" id="PF07690">
    <property type="entry name" value="MFS_1"/>
    <property type="match status" value="1"/>
</dbReference>
<evidence type="ECO:0000256" key="5">
    <source>
        <dbReference type="ARBA" id="ARBA00022989"/>
    </source>
</evidence>
<comment type="subcellular location">
    <subcellularLocation>
        <location evidence="1">Membrane</location>
        <topology evidence="1">Multi-pass membrane protein</topology>
    </subcellularLocation>
</comment>
<reference evidence="9" key="4">
    <citation type="submission" date="2025-08" db="UniProtKB">
        <authorList>
            <consortium name="Ensembl"/>
        </authorList>
    </citation>
    <scope>IDENTIFICATION</scope>
</reference>
<feature type="transmembrane region" description="Helical" evidence="8">
    <location>
        <begin position="93"/>
        <end position="114"/>
    </location>
</feature>
<reference evidence="10" key="2">
    <citation type="journal article" date="2007" name="PLoS Biol.">
        <title>Survey sequencing and comparative analysis of the elephant shark (Callorhinchus milii) genome.</title>
        <authorList>
            <person name="Venkatesh B."/>
            <person name="Kirkness E.F."/>
            <person name="Loh Y.H."/>
            <person name="Halpern A.L."/>
            <person name="Lee A.P."/>
            <person name="Johnson J."/>
            <person name="Dandona N."/>
            <person name="Viswanathan L.D."/>
            <person name="Tay A."/>
            <person name="Venter J.C."/>
            <person name="Strausberg R.L."/>
            <person name="Brenner S."/>
        </authorList>
    </citation>
    <scope>NUCLEOTIDE SEQUENCE [LARGE SCALE GENOMIC DNA]</scope>
</reference>
<dbReference type="InterPro" id="IPR036259">
    <property type="entry name" value="MFS_trans_sf"/>
</dbReference>
<protein>
    <recommendedName>
        <fullName evidence="7">Major facilitator superfamily domain-containing protein 3</fullName>
    </recommendedName>
</protein>
<organism evidence="9 10">
    <name type="scientific">Callorhinchus milii</name>
    <name type="common">Ghost shark</name>
    <dbReference type="NCBI Taxonomy" id="7868"/>
    <lineage>
        <taxon>Eukaryota</taxon>
        <taxon>Metazoa</taxon>
        <taxon>Chordata</taxon>
        <taxon>Craniata</taxon>
        <taxon>Vertebrata</taxon>
        <taxon>Chondrichthyes</taxon>
        <taxon>Holocephali</taxon>
        <taxon>Chimaeriformes</taxon>
        <taxon>Callorhinchidae</taxon>
        <taxon>Callorhinchus</taxon>
    </lineage>
</organism>
<accession>A0A4W3IGS5</accession>
<comment type="similarity">
    <text evidence="2">Belongs to the major facilitator superfamily.</text>
</comment>
<gene>
    <name evidence="9" type="primary">mfsd3</name>
</gene>
<dbReference type="FunFam" id="1.20.1250.20:FF:000176">
    <property type="entry name" value="Major facilitator superfamily domain containing 3"/>
    <property type="match status" value="1"/>
</dbReference>
<dbReference type="AlphaFoldDB" id="A0A4W3IGS5"/>
<feature type="transmembrane region" description="Helical" evidence="8">
    <location>
        <begin position="242"/>
        <end position="269"/>
    </location>
</feature>
<keyword evidence="3" id="KW-0813">Transport</keyword>
<keyword evidence="5 8" id="KW-1133">Transmembrane helix</keyword>
<dbReference type="InterPro" id="IPR011701">
    <property type="entry name" value="MFS"/>
</dbReference>
<evidence type="ECO:0000256" key="4">
    <source>
        <dbReference type="ARBA" id="ARBA00022692"/>
    </source>
</evidence>
<dbReference type="CTD" id="113655"/>
<evidence type="ECO:0000256" key="2">
    <source>
        <dbReference type="ARBA" id="ARBA00008335"/>
    </source>
</evidence>
<feature type="transmembrane region" description="Helical" evidence="8">
    <location>
        <begin position="199"/>
        <end position="222"/>
    </location>
</feature>
<dbReference type="GeneTree" id="ENSGT00940000154019"/>
<feature type="transmembrane region" description="Helical" evidence="8">
    <location>
        <begin position="374"/>
        <end position="393"/>
    </location>
</feature>
<evidence type="ECO:0000256" key="6">
    <source>
        <dbReference type="ARBA" id="ARBA00023136"/>
    </source>
</evidence>
<reference evidence="9" key="5">
    <citation type="submission" date="2025-09" db="UniProtKB">
        <authorList>
            <consortium name="Ensembl"/>
        </authorList>
    </citation>
    <scope>IDENTIFICATION</scope>
</reference>
<dbReference type="OrthoDB" id="6415790at2759"/>
<evidence type="ECO:0000256" key="8">
    <source>
        <dbReference type="SAM" id="Phobius"/>
    </source>
</evidence>
<dbReference type="InParanoid" id="A0A4W3IGS5"/>
<dbReference type="Gene3D" id="1.20.1250.20">
    <property type="entry name" value="MFS general substrate transporter like domains"/>
    <property type="match status" value="1"/>
</dbReference>
<evidence type="ECO:0000313" key="10">
    <source>
        <dbReference type="Proteomes" id="UP000314986"/>
    </source>
</evidence>
<feature type="transmembrane region" description="Helical" evidence="8">
    <location>
        <begin position="7"/>
        <end position="30"/>
    </location>
</feature>
<keyword evidence="10" id="KW-1185">Reference proteome</keyword>
<feature type="transmembrane region" description="Helical" evidence="8">
    <location>
        <begin position="347"/>
        <end position="368"/>
    </location>
</feature>
<sequence length="405" mass="44889">MKSKLRTLVILYFVQGIPYGIQSGLLPIYLRSVGVSLTRISLAKLLYFPWILKMLWAPLVDWYGTKQKWLLGSMYGLAFSFLIISGLSPEIHFLILVFMLMMINFFASVQDIIVDGLAVKILSVDEIGYGNTIQVVSYKMGSALAGGGLLTVIDLLGWRILFIMLTGIYVGAIIYALCAPELQASLGMKPKLSTLNPWVILEDLLRVPGTVWTMIYVIIYKLGEQCAVNMFPLFLLDNGISAAQLGFWNGMLGMAFSIFGSCLCGALMAKYNPFSLTKALFILRLGSLIFQTFLLFWFQRDSQLMEGAVMLSIILQSFLGGLITTLTFSIMMLCSQKAEEKIQATHYSFLATLEVLGKLTFGIMGGVIVDGIGFRYSFCVFLALSLLSILHVLNPPKLAPDKLSK</sequence>
<dbReference type="PANTHER" id="PTHR12778:SF10">
    <property type="entry name" value="MAJOR FACILITATOR SUPERFAMILY DOMAIN-CONTAINING PROTEIN 3"/>
    <property type="match status" value="1"/>
</dbReference>
<feature type="transmembrane region" description="Helical" evidence="8">
    <location>
        <begin position="159"/>
        <end position="178"/>
    </location>
</feature>
<dbReference type="STRING" id="7868.ENSCMIP00000029449"/>
<keyword evidence="6 8" id="KW-0472">Membrane</keyword>
<feature type="transmembrane region" description="Helical" evidence="8">
    <location>
        <begin position="281"/>
        <end position="298"/>
    </location>
</feature>
<dbReference type="KEGG" id="cmk:103182371"/>
<reference evidence="10" key="3">
    <citation type="journal article" date="2014" name="Nature">
        <title>Elephant shark genome provides unique insights into gnathostome evolution.</title>
        <authorList>
            <consortium name="International Elephant Shark Genome Sequencing Consortium"/>
            <person name="Venkatesh B."/>
            <person name="Lee A.P."/>
            <person name="Ravi V."/>
            <person name="Maurya A.K."/>
            <person name="Lian M.M."/>
            <person name="Swann J.B."/>
            <person name="Ohta Y."/>
            <person name="Flajnik M.F."/>
            <person name="Sutoh Y."/>
            <person name="Kasahara M."/>
            <person name="Hoon S."/>
            <person name="Gangu V."/>
            <person name="Roy S.W."/>
            <person name="Irimia M."/>
            <person name="Korzh V."/>
            <person name="Kondrychyn I."/>
            <person name="Lim Z.W."/>
            <person name="Tay B.H."/>
            <person name="Tohari S."/>
            <person name="Kong K.W."/>
            <person name="Ho S."/>
            <person name="Lorente-Galdos B."/>
            <person name="Quilez J."/>
            <person name="Marques-Bonet T."/>
            <person name="Raney B.J."/>
            <person name="Ingham P.W."/>
            <person name="Tay A."/>
            <person name="Hillier L.W."/>
            <person name="Minx P."/>
            <person name="Boehm T."/>
            <person name="Wilson R.K."/>
            <person name="Brenner S."/>
            <person name="Warren W.C."/>
        </authorList>
    </citation>
    <scope>NUCLEOTIDE SEQUENCE [LARGE SCALE GENOMIC DNA]</scope>
</reference>
<dbReference type="InterPro" id="IPR004752">
    <property type="entry name" value="AmpG_permease/AT-1"/>
</dbReference>
<dbReference type="RefSeq" id="XP_007897562.1">
    <property type="nucleotide sequence ID" value="XM_007899371.2"/>
</dbReference>
<dbReference type="CDD" id="cd17485">
    <property type="entry name" value="MFS_MFSD3"/>
    <property type="match status" value="1"/>
</dbReference>
<evidence type="ECO:0000256" key="3">
    <source>
        <dbReference type="ARBA" id="ARBA00022448"/>
    </source>
</evidence>
<dbReference type="Ensembl" id="ENSCMIT00000029915.1">
    <property type="protein sequence ID" value="ENSCMIP00000029449.1"/>
    <property type="gene ID" value="ENSCMIG00000012744.1"/>
</dbReference>
<dbReference type="GO" id="GO:0022857">
    <property type="term" value="F:transmembrane transporter activity"/>
    <property type="evidence" value="ECO:0007669"/>
    <property type="project" value="InterPro"/>
</dbReference>
<evidence type="ECO:0000256" key="7">
    <source>
        <dbReference type="ARBA" id="ARBA00069953"/>
    </source>
</evidence>
<dbReference type="SUPFAM" id="SSF103473">
    <property type="entry name" value="MFS general substrate transporter"/>
    <property type="match status" value="1"/>
</dbReference>
<proteinExistence type="inferred from homology"/>
<dbReference type="PANTHER" id="PTHR12778">
    <property type="entry name" value="SOLUTE CARRIER FAMILY 33 ACETYL-COA TRANSPORTER -RELATED"/>
    <property type="match status" value="1"/>
</dbReference>
<feature type="transmembrane region" description="Helical" evidence="8">
    <location>
        <begin position="310"/>
        <end position="335"/>
    </location>
</feature>
<dbReference type="Proteomes" id="UP000314986">
    <property type="component" value="Unassembled WGS sequence"/>
</dbReference>
<dbReference type="OMA" id="PFYVDMG"/>
<dbReference type="GO" id="GO:0016020">
    <property type="term" value="C:membrane"/>
    <property type="evidence" value="ECO:0007669"/>
    <property type="project" value="UniProtKB-SubCell"/>
</dbReference>
<evidence type="ECO:0000313" key="9">
    <source>
        <dbReference type="Ensembl" id="ENSCMIP00000029449.1"/>
    </source>
</evidence>
<reference evidence="10" key="1">
    <citation type="journal article" date="2006" name="Science">
        <title>Ancient noncoding elements conserved in the human genome.</title>
        <authorList>
            <person name="Venkatesh B."/>
            <person name="Kirkness E.F."/>
            <person name="Loh Y.H."/>
            <person name="Halpern A.L."/>
            <person name="Lee A.P."/>
            <person name="Johnson J."/>
            <person name="Dandona N."/>
            <person name="Viswanathan L.D."/>
            <person name="Tay A."/>
            <person name="Venter J.C."/>
            <person name="Strausberg R.L."/>
            <person name="Brenner S."/>
        </authorList>
    </citation>
    <scope>NUCLEOTIDE SEQUENCE [LARGE SCALE GENOMIC DNA]</scope>
</reference>
<dbReference type="GeneID" id="103182371"/>